<evidence type="ECO:0000313" key="1">
    <source>
        <dbReference type="EMBL" id="KAK4357925.1"/>
    </source>
</evidence>
<keyword evidence="2" id="KW-1185">Reference proteome</keyword>
<comment type="caution">
    <text evidence="1">The sequence shown here is derived from an EMBL/GenBank/DDBJ whole genome shotgun (WGS) entry which is preliminary data.</text>
</comment>
<dbReference type="AlphaFoldDB" id="A0AAE1VEU8"/>
<dbReference type="Proteomes" id="UP001291623">
    <property type="component" value="Unassembled WGS sequence"/>
</dbReference>
<reference evidence="1" key="1">
    <citation type="submission" date="2023-12" db="EMBL/GenBank/DDBJ databases">
        <title>Genome assembly of Anisodus tanguticus.</title>
        <authorList>
            <person name="Wang Y.-J."/>
        </authorList>
    </citation>
    <scope>NUCLEOTIDE SEQUENCE</scope>
    <source>
        <strain evidence="1">KB-2021</strain>
        <tissue evidence="1">Leaf</tissue>
    </source>
</reference>
<accession>A0AAE1VEU8</accession>
<proteinExistence type="predicted"/>
<sequence>MNFWNVIHPEESFCFLCVFEDFNYRGNHLDSSTNNQLNNAVEQLAFIVASLMALEDAHPENEITAQFRAIFIEARDGFLRYVLT</sequence>
<gene>
    <name evidence="1" type="ORF">RND71_023535</name>
</gene>
<organism evidence="1 2">
    <name type="scientific">Anisodus tanguticus</name>
    <dbReference type="NCBI Taxonomy" id="243964"/>
    <lineage>
        <taxon>Eukaryota</taxon>
        <taxon>Viridiplantae</taxon>
        <taxon>Streptophyta</taxon>
        <taxon>Embryophyta</taxon>
        <taxon>Tracheophyta</taxon>
        <taxon>Spermatophyta</taxon>
        <taxon>Magnoliopsida</taxon>
        <taxon>eudicotyledons</taxon>
        <taxon>Gunneridae</taxon>
        <taxon>Pentapetalae</taxon>
        <taxon>asterids</taxon>
        <taxon>lamiids</taxon>
        <taxon>Solanales</taxon>
        <taxon>Solanaceae</taxon>
        <taxon>Solanoideae</taxon>
        <taxon>Hyoscyameae</taxon>
        <taxon>Anisodus</taxon>
    </lineage>
</organism>
<evidence type="ECO:0000313" key="2">
    <source>
        <dbReference type="Proteomes" id="UP001291623"/>
    </source>
</evidence>
<protein>
    <submittedName>
        <fullName evidence="1">Uncharacterized protein</fullName>
    </submittedName>
</protein>
<name>A0AAE1VEU8_9SOLA</name>
<dbReference type="EMBL" id="JAVYJV010000012">
    <property type="protein sequence ID" value="KAK4357925.1"/>
    <property type="molecule type" value="Genomic_DNA"/>
</dbReference>